<dbReference type="HOGENOM" id="CLU_313991_0_0_1"/>
<dbReference type="PANTHER" id="PTHR47469">
    <property type="entry name" value="MONOOXYGENASE-LIKE"/>
    <property type="match status" value="1"/>
</dbReference>
<evidence type="ECO:0000256" key="1">
    <source>
        <dbReference type="ARBA" id="ARBA00001971"/>
    </source>
</evidence>
<keyword evidence="5 8" id="KW-0503">Monooxygenase</keyword>
<keyword evidence="3 6" id="KW-0479">Metal-binding</keyword>
<evidence type="ECO:0000313" key="8">
    <source>
        <dbReference type="EMBL" id="EMR64345.1"/>
    </source>
</evidence>
<gene>
    <name evidence="8" type="ORF">UCREL1_8687</name>
</gene>
<evidence type="ECO:0000256" key="5">
    <source>
        <dbReference type="ARBA" id="ARBA00023033"/>
    </source>
</evidence>
<dbReference type="Gene3D" id="1.10.630.10">
    <property type="entry name" value="Cytochrome P450"/>
    <property type="match status" value="1"/>
</dbReference>
<dbReference type="InterPro" id="IPR053212">
    <property type="entry name" value="DHP_3-monooxygenase"/>
</dbReference>
<dbReference type="GO" id="GO:0016705">
    <property type="term" value="F:oxidoreductase activity, acting on paired donors, with incorporation or reduction of molecular oxygen"/>
    <property type="evidence" value="ECO:0007669"/>
    <property type="project" value="InterPro"/>
</dbReference>
<comment type="similarity">
    <text evidence="2">Belongs to the cytochrome P450 family.</text>
</comment>
<evidence type="ECO:0000259" key="7">
    <source>
        <dbReference type="Pfam" id="PF22607"/>
    </source>
</evidence>
<dbReference type="InterPro" id="IPR002403">
    <property type="entry name" value="Cyt_P450_E_grp-IV"/>
</dbReference>
<accession>M7TCE8</accession>
<dbReference type="Gene3D" id="3.30.9.60">
    <property type="match status" value="1"/>
</dbReference>
<organism evidence="8 9">
    <name type="scientific">Eutypa lata (strain UCR-EL1)</name>
    <name type="common">Grapevine dieback disease fungus</name>
    <name type="synonym">Eutypa armeniacae</name>
    <dbReference type="NCBI Taxonomy" id="1287681"/>
    <lineage>
        <taxon>Eukaryota</taxon>
        <taxon>Fungi</taxon>
        <taxon>Dikarya</taxon>
        <taxon>Ascomycota</taxon>
        <taxon>Pezizomycotina</taxon>
        <taxon>Sordariomycetes</taxon>
        <taxon>Xylariomycetidae</taxon>
        <taxon>Xylariales</taxon>
        <taxon>Diatrypaceae</taxon>
        <taxon>Eutypa</taxon>
    </lineage>
</organism>
<dbReference type="EMBL" id="KB707087">
    <property type="protein sequence ID" value="EMR64345.1"/>
    <property type="molecule type" value="Genomic_DNA"/>
</dbReference>
<dbReference type="AlphaFoldDB" id="M7TCE8"/>
<evidence type="ECO:0000256" key="2">
    <source>
        <dbReference type="ARBA" id="ARBA00010617"/>
    </source>
</evidence>
<proteinExistence type="inferred from homology"/>
<dbReference type="Pfam" id="PF22607">
    <property type="entry name" value="FAD_binding-like"/>
    <property type="match status" value="1"/>
</dbReference>
<dbReference type="SUPFAM" id="SSF48264">
    <property type="entry name" value="Cytochrome P450"/>
    <property type="match status" value="1"/>
</dbReference>
<dbReference type="InterPro" id="IPR036188">
    <property type="entry name" value="FAD/NAD-bd_sf"/>
</dbReference>
<dbReference type="SUPFAM" id="SSF54373">
    <property type="entry name" value="FAD-linked reductases, C-terminal domain"/>
    <property type="match status" value="1"/>
</dbReference>
<protein>
    <submittedName>
        <fullName evidence="8">Putative cytochrome p450 monooxygenase protein</fullName>
    </submittedName>
</protein>
<dbReference type="InterPro" id="IPR054707">
    <property type="entry name" value="DhpH_subs-bd"/>
</dbReference>
<keyword evidence="5 8" id="KW-0560">Oxidoreductase</keyword>
<dbReference type="SUPFAM" id="SSF51905">
    <property type="entry name" value="FAD/NAD(P)-binding domain"/>
    <property type="match status" value="1"/>
</dbReference>
<evidence type="ECO:0000313" key="9">
    <source>
        <dbReference type="Proteomes" id="UP000012174"/>
    </source>
</evidence>
<dbReference type="InterPro" id="IPR001128">
    <property type="entry name" value="Cyt_P450"/>
</dbReference>
<comment type="cofactor">
    <cofactor evidence="1 6">
        <name>heme</name>
        <dbReference type="ChEBI" id="CHEBI:30413"/>
    </cofactor>
</comment>
<sequence>MPQTIVIVGGSLAGLMQGLRLKRQGHNVTILEQDAGSERFSHEAGIGFGANVEEFLRRFDATGLNASIPALSRHFAYRKRPDFLTTRGGLKLSNWIYLYRILRANFDQFPSTVCPSPPSPYKEDGNASYLTGKRVTDLQYAHDAVTVYYEDIHDSKRVSINADLVIGADGLHSCVRGLVHAPATKEYAGYVSWRGTVPEEMVSPETALYFNDRLSFDIMKRTYMVCYVIPTEDGNMEPGKRLLNWVWYYNVPDGSSEMSEIFTDINGYCHRNTVPRGLIRSSTWDRVRTSVLPQMASPFAELLEKTHSPFVTKINDVLCTAPSFYHGHVVLVGDALTTLRPHVGLATEQAAFHSLALDEVHHGKITHDAWTRKTRIYAQSMWLLNSWSLPKPLPGIAYDESAARSIFGSIPDILAHVRETGRLRTWFSSHNRRHNAALTQVWMRPLAKPTLFLADFQESQDILLRRNKEFDRGQRSLDLFAGPVPNHHISMTTSDPRYKENKKLIKDLMTPLFLQKVSAPQIHSKATALVNLWTAKSRIAQDRPFDAKEDISDVAIDIMQATGYGLDDSMSIVKRQLDYLANLKESRPPLDDDGSVQFPRPPPVPAMIASYMIGQHVGRLFKSLFPRALHRFKVLTSASLRKTIAMKDALICSEINKALVRLHSSKGDEIHSAMDSVLQREMDLAGKEMRKPNFHSRAIYDELLGYVVAGYDTSASALSWMVKHIAEHELVQTKLRPALWAAYAAARLEDRQPSASEISETPIPYLDAVLEEVLRLNSPLGAQIRESTVDTELLGHRIPKGTSVFMIGTGPDFLSPSIPIPDNIRSETSRTKYSYGKWDPGDMHLFKPERWMKIDKDGHEVFNRQSGPFLSFGLGPRGCSGRRLAYLELRVVLVLLLWNFKFHPLSGRLSSQAATDGMTTNPKFCHVRLSKA</sequence>
<keyword evidence="4 6" id="KW-0408">Iron</keyword>
<keyword evidence="9" id="KW-1185">Reference proteome</keyword>
<dbReference type="GO" id="GO:0005506">
    <property type="term" value="F:iron ion binding"/>
    <property type="evidence" value="ECO:0007669"/>
    <property type="project" value="InterPro"/>
</dbReference>
<dbReference type="Gene3D" id="3.50.50.60">
    <property type="entry name" value="FAD/NAD(P)-binding domain"/>
    <property type="match status" value="1"/>
</dbReference>
<dbReference type="GO" id="GO:0020037">
    <property type="term" value="F:heme binding"/>
    <property type="evidence" value="ECO:0007669"/>
    <property type="project" value="InterPro"/>
</dbReference>
<dbReference type="PANTHER" id="PTHR47469:SF2">
    <property type="entry name" value="OS06G0597600 PROTEIN"/>
    <property type="match status" value="1"/>
</dbReference>
<dbReference type="GO" id="GO:0004497">
    <property type="term" value="F:monooxygenase activity"/>
    <property type="evidence" value="ECO:0007669"/>
    <property type="project" value="UniProtKB-KW"/>
</dbReference>
<dbReference type="PRINTS" id="PR00465">
    <property type="entry name" value="EP450IV"/>
</dbReference>
<evidence type="ECO:0000256" key="4">
    <source>
        <dbReference type="ARBA" id="ARBA00023004"/>
    </source>
</evidence>
<dbReference type="PRINTS" id="PR00385">
    <property type="entry name" value="P450"/>
</dbReference>
<dbReference type="eggNOG" id="KOG0157">
    <property type="taxonomic scope" value="Eukaryota"/>
</dbReference>
<dbReference type="Pfam" id="PF00067">
    <property type="entry name" value="p450"/>
    <property type="match status" value="2"/>
</dbReference>
<evidence type="ECO:0000256" key="3">
    <source>
        <dbReference type="ARBA" id="ARBA00022723"/>
    </source>
</evidence>
<dbReference type="InterPro" id="IPR036396">
    <property type="entry name" value="Cyt_P450_sf"/>
</dbReference>
<keyword evidence="6" id="KW-0349">Heme</keyword>
<feature type="domain" description="2,6-dihydroxypyridine 3-monooxygenase substrate binding" evidence="7">
    <location>
        <begin position="187"/>
        <end position="316"/>
    </location>
</feature>
<dbReference type="eggNOG" id="KOG2614">
    <property type="taxonomic scope" value="Eukaryota"/>
</dbReference>
<evidence type="ECO:0000256" key="6">
    <source>
        <dbReference type="PIRSR" id="PIRSR602403-1"/>
    </source>
</evidence>
<feature type="binding site" description="axial binding residue" evidence="6">
    <location>
        <position position="879"/>
    </location>
    <ligand>
        <name>heme</name>
        <dbReference type="ChEBI" id="CHEBI:30413"/>
    </ligand>
    <ligandPart>
        <name>Fe</name>
        <dbReference type="ChEBI" id="CHEBI:18248"/>
    </ligandPart>
</feature>
<dbReference type="Proteomes" id="UP000012174">
    <property type="component" value="Unassembled WGS sequence"/>
</dbReference>
<reference evidence="9" key="1">
    <citation type="journal article" date="2013" name="Genome Announc.">
        <title>Draft genome sequence of the grapevine dieback fungus Eutypa lata UCR-EL1.</title>
        <authorList>
            <person name="Blanco-Ulate B."/>
            <person name="Rolshausen P.E."/>
            <person name="Cantu D."/>
        </authorList>
    </citation>
    <scope>NUCLEOTIDE SEQUENCE [LARGE SCALE GENOMIC DNA]</scope>
    <source>
        <strain evidence="9">UCR-EL1</strain>
    </source>
</reference>
<name>M7TCE8_EUTLA</name>
<dbReference type="OrthoDB" id="1470350at2759"/>
<dbReference type="KEGG" id="ela:UCREL1_8687"/>